<evidence type="ECO:0000256" key="1">
    <source>
        <dbReference type="PROSITE-ProRule" id="PRU01240"/>
    </source>
</evidence>
<proteinExistence type="inferred from homology"/>
<dbReference type="GO" id="GO:0004252">
    <property type="term" value="F:serine-type endopeptidase activity"/>
    <property type="evidence" value="ECO:0007669"/>
    <property type="project" value="InterPro"/>
</dbReference>
<dbReference type="EMBL" id="AP019314">
    <property type="protein sequence ID" value="BBH40973.1"/>
    <property type="molecule type" value="Genomic_DNA"/>
</dbReference>
<dbReference type="Gene3D" id="3.40.50.200">
    <property type="entry name" value="Peptidase S8/S53 domain"/>
    <property type="match status" value="1"/>
</dbReference>
<accession>A0A3G9JKC8</accession>
<dbReference type="PROSITE" id="PS51892">
    <property type="entry name" value="SUBTILASE"/>
    <property type="match status" value="1"/>
</dbReference>
<comment type="caution">
    <text evidence="1">Lacks conserved residue(s) required for the propagation of feature annotation.</text>
</comment>
<comment type="similarity">
    <text evidence="1">Belongs to the peptidase S8 family.</text>
</comment>
<name>A0A3G9JKC8_MICVR</name>
<evidence type="ECO:0000259" key="2">
    <source>
        <dbReference type="Pfam" id="PF00082"/>
    </source>
</evidence>
<dbReference type="InterPro" id="IPR036852">
    <property type="entry name" value="Peptidase_S8/S53_dom_sf"/>
</dbReference>
<organism evidence="3 4">
    <name type="scientific">Microcystis viridis NIES-102</name>
    <dbReference type="NCBI Taxonomy" id="213615"/>
    <lineage>
        <taxon>Bacteria</taxon>
        <taxon>Bacillati</taxon>
        <taxon>Cyanobacteriota</taxon>
        <taxon>Cyanophyceae</taxon>
        <taxon>Oscillatoriophycideae</taxon>
        <taxon>Chroococcales</taxon>
        <taxon>Microcystaceae</taxon>
        <taxon>Microcystis</taxon>
    </lineage>
</organism>
<evidence type="ECO:0000313" key="3">
    <source>
        <dbReference type="EMBL" id="BBH40973.1"/>
    </source>
</evidence>
<dbReference type="Pfam" id="PF00082">
    <property type="entry name" value="Peptidase_S8"/>
    <property type="match status" value="1"/>
</dbReference>
<sequence>MNVLTIPGLKELQKQTKGAAEITVAILDGVVDTDHPCFKGADLTRLPTLVQHQATAGQMSTHGTHIASLIFGQPKTEIEGIAPNCRGLS</sequence>
<dbReference type="GO" id="GO:0006508">
    <property type="term" value="P:proteolysis"/>
    <property type="evidence" value="ECO:0007669"/>
    <property type="project" value="InterPro"/>
</dbReference>
<reference evidence="3 4" key="1">
    <citation type="submission" date="2018-11" db="EMBL/GenBank/DDBJ databases">
        <title>Complete genome sequence of Microcystis aeruginosa NIES-102.</title>
        <authorList>
            <person name="Yamaguchi H."/>
            <person name="Suzuki S."/>
            <person name="Kawachi M."/>
        </authorList>
    </citation>
    <scope>NUCLEOTIDE SEQUENCE [LARGE SCALE GENOMIC DNA]</scope>
    <source>
        <strain evidence="3 4">NIES-102</strain>
    </source>
</reference>
<dbReference type="Proteomes" id="UP000278152">
    <property type="component" value="Chromosome"/>
</dbReference>
<feature type="domain" description="Peptidase S8/S53" evidence="2">
    <location>
        <begin position="21"/>
        <end position="85"/>
    </location>
</feature>
<dbReference type="AlphaFoldDB" id="A0A3G9JKC8"/>
<gene>
    <name evidence="3" type="ORF">myaer102_35590</name>
</gene>
<evidence type="ECO:0000313" key="4">
    <source>
        <dbReference type="Proteomes" id="UP000278152"/>
    </source>
</evidence>
<dbReference type="KEGG" id="mvz:myaer102_35590"/>
<protein>
    <recommendedName>
        <fullName evidence="2">Peptidase S8/S53 domain-containing protein</fullName>
    </recommendedName>
</protein>
<dbReference type="SUPFAM" id="SSF52743">
    <property type="entry name" value="Subtilisin-like"/>
    <property type="match status" value="1"/>
</dbReference>
<dbReference type="InterPro" id="IPR000209">
    <property type="entry name" value="Peptidase_S8/S53_dom"/>
</dbReference>